<dbReference type="PIRSF" id="PIRSF002741">
    <property type="entry name" value="MppA"/>
    <property type="match status" value="1"/>
</dbReference>
<dbReference type="EMBL" id="BSUM01000001">
    <property type="protein sequence ID" value="GMA30899.1"/>
    <property type="molecule type" value="Genomic_DNA"/>
</dbReference>
<feature type="domain" description="Solute-binding protein family 5" evidence="2">
    <location>
        <begin position="93"/>
        <end position="441"/>
    </location>
</feature>
<comment type="caution">
    <text evidence="3">The sequence shown here is derived from an EMBL/GenBank/DDBJ whole genome shotgun (WGS) entry which is preliminary data.</text>
</comment>
<dbReference type="AlphaFoldDB" id="A0AA37XBE6"/>
<sequence>MTHPRTRSRAVVPTLLTALALALSGCAGGFDSAEGSDAATSGGSDAQEAQRLRVALNGEPSTLNPIYDISVPSLSVFRSVFSGLTAIDAEGAVEPSLATSWDVDETAQTWVFTLDPDALFHDGTPVTAADVAFTFQQGMTDPEAATGSYVSRIEAVEATGEHEVTFRLKAPYAPFDRQVTLVPVISQAAYEADPEGFAVAPVGSGPYEVESWSRGDTLMVTRFADYFGEPAAAAEVEFRFVLDETTRANSLQAGDLDVAQIGASSVATLQGSGDLEVLEQESNRVLYLGFNTTAGPLGDPEVRRAIDMAVDREAISETLYQGYAAPSGQLVAPTTFGYSEAIEPTAYDPEAASELLAQSDYDGTPVVLSYPAMELPQITQLAQAVGGYLEEIGLTVQFDQQETANFRTAWLGKEFPGIYIWQFAPSIMDADLPLSLLVGPGTTRYFEDETVDALMAEQIGLTDPDERAAVLGELLGLVHDEVYYSSLFTDVYTYGVSAGSPWTPRADGLFSID</sequence>
<accession>A0AA37XBE6</accession>
<dbReference type="PROSITE" id="PS51257">
    <property type="entry name" value="PROKAR_LIPOPROTEIN"/>
    <property type="match status" value="1"/>
</dbReference>
<feature type="chain" id="PRO_5041443805" description="Solute-binding protein family 5 domain-containing protein" evidence="1">
    <location>
        <begin position="30"/>
        <end position="513"/>
    </location>
</feature>
<name>A0AA37XBE6_9MICO</name>
<reference evidence="3" key="1">
    <citation type="journal article" date="2014" name="Int. J. Syst. Evol. Microbiol.">
        <title>Complete genome sequence of Corynebacterium casei LMG S-19264T (=DSM 44701T), isolated from a smear-ripened cheese.</title>
        <authorList>
            <consortium name="US DOE Joint Genome Institute (JGI-PGF)"/>
            <person name="Walter F."/>
            <person name="Albersmeier A."/>
            <person name="Kalinowski J."/>
            <person name="Ruckert C."/>
        </authorList>
    </citation>
    <scope>NUCLEOTIDE SEQUENCE</scope>
    <source>
        <strain evidence="3">NBRC 112290</strain>
    </source>
</reference>
<evidence type="ECO:0000313" key="4">
    <source>
        <dbReference type="Proteomes" id="UP001157161"/>
    </source>
</evidence>
<dbReference type="InterPro" id="IPR039424">
    <property type="entry name" value="SBP_5"/>
</dbReference>
<dbReference type="PANTHER" id="PTHR30290">
    <property type="entry name" value="PERIPLASMIC BINDING COMPONENT OF ABC TRANSPORTER"/>
    <property type="match status" value="1"/>
</dbReference>
<dbReference type="SUPFAM" id="SSF53850">
    <property type="entry name" value="Periplasmic binding protein-like II"/>
    <property type="match status" value="1"/>
</dbReference>
<dbReference type="Pfam" id="PF00496">
    <property type="entry name" value="SBP_bac_5"/>
    <property type="match status" value="1"/>
</dbReference>
<dbReference type="CDD" id="cd00995">
    <property type="entry name" value="PBP2_NikA_DppA_OppA_like"/>
    <property type="match status" value="1"/>
</dbReference>
<keyword evidence="1" id="KW-0732">Signal</keyword>
<dbReference type="GO" id="GO:1904680">
    <property type="term" value="F:peptide transmembrane transporter activity"/>
    <property type="evidence" value="ECO:0007669"/>
    <property type="project" value="TreeGrafter"/>
</dbReference>
<protein>
    <recommendedName>
        <fullName evidence="2">Solute-binding protein family 5 domain-containing protein</fullName>
    </recommendedName>
</protein>
<dbReference type="RefSeq" id="WP_284249656.1">
    <property type="nucleotide sequence ID" value="NZ_BSUM01000001.1"/>
</dbReference>
<dbReference type="Gene3D" id="3.40.190.10">
    <property type="entry name" value="Periplasmic binding protein-like II"/>
    <property type="match status" value="1"/>
</dbReference>
<dbReference type="GO" id="GO:0015833">
    <property type="term" value="P:peptide transport"/>
    <property type="evidence" value="ECO:0007669"/>
    <property type="project" value="TreeGrafter"/>
</dbReference>
<evidence type="ECO:0000313" key="3">
    <source>
        <dbReference type="EMBL" id="GMA30899.1"/>
    </source>
</evidence>
<keyword evidence="4" id="KW-1185">Reference proteome</keyword>
<organism evidence="3 4">
    <name type="scientific">Litorihabitans aurantiacus</name>
    <dbReference type="NCBI Taxonomy" id="1930061"/>
    <lineage>
        <taxon>Bacteria</taxon>
        <taxon>Bacillati</taxon>
        <taxon>Actinomycetota</taxon>
        <taxon>Actinomycetes</taxon>
        <taxon>Micrococcales</taxon>
        <taxon>Beutenbergiaceae</taxon>
        <taxon>Litorihabitans</taxon>
    </lineage>
</organism>
<dbReference type="Proteomes" id="UP001157161">
    <property type="component" value="Unassembled WGS sequence"/>
</dbReference>
<feature type="signal peptide" evidence="1">
    <location>
        <begin position="1"/>
        <end position="29"/>
    </location>
</feature>
<dbReference type="GO" id="GO:0042597">
    <property type="term" value="C:periplasmic space"/>
    <property type="evidence" value="ECO:0007669"/>
    <property type="project" value="UniProtKB-ARBA"/>
</dbReference>
<dbReference type="Gene3D" id="3.10.105.10">
    <property type="entry name" value="Dipeptide-binding Protein, Domain 3"/>
    <property type="match status" value="1"/>
</dbReference>
<dbReference type="Gene3D" id="3.90.76.10">
    <property type="entry name" value="Dipeptide-binding Protein, Domain 1"/>
    <property type="match status" value="1"/>
</dbReference>
<proteinExistence type="predicted"/>
<dbReference type="InterPro" id="IPR030678">
    <property type="entry name" value="Peptide/Ni-bd"/>
</dbReference>
<evidence type="ECO:0000256" key="1">
    <source>
        <dbReference type="SAM" id="SignalP"/>
    </source>
</evidence>
<dbReference type="GO" id="GO:0043190">
    <property type="term" value="C:ATP-binding cassette (ABC) transporter complex"/>
    <property type="evidence" value="ECO:0007669"/>
    <property type="project" value="InterPro"/>
</dbReference>
<reference evidence="3" key="2">
    <citation type="submission" date="2023-02" db="EMBL/GenBank/DDBJ databases">
        <authorList>
            <person name="Sun Q."/>
            <person name="Mori K."/>
        </authorList>
    </citation>
    <scope>NUCLEOTIDE SEQUENCE</scope>
    <source>
        <strain evidence="3">NBRC 112290</strain>
    </source>
</reference>
<gene>
    <name evidence="3" type="ORF">GCM10025875_08910</name>
</gene>
<dbReference type="InterPro" id="IPR000914">
    <property type="entry name" value="SBP_5_dom"/>
</dbReference>
<evidence type="ECO:0000259" key="2">
    <source>
        <dbReference type="Pfam" id="PF00496"/>
    </source>
</evidence>